<name>A0ABN1AAK7_9BACI</name>
<comment type="caution">
    <text evidence="1">The sequence shown here is derived from an EMBL/GenBank/DDBJ whole genome shotgun (WGS) entry which is preliminary data.</text>
</comment>
<reference evidence="1 2" key="1">
    <citation type="journal article" date="2019" name="Int. J. Syst. Evol. Microbiol.">
        <title>The Global Catalogue of Microorganisms (GCM) 10K type strain sequencing project: providing services to taxonomists for standard genome sequencing and annotation.</title>
        <authorList>
            <consortium name="The Broad Institute Genomics Platform"/>
            <consortium name="The Broad Institute Genome Sequencing Center for Infectious Disease"/>
            <person name="Wu L."/>
            <person name="Ma J."/>
        </authorList>
    </citation>
    <scope>NUCLEOTIDE SEQUENCE [LARGE SCALE GENOMIC DNA]</scope>
    <source>
        <strain evidence="1 2">JCM 14193</strain>
    </source>
</reference>
<evidence type="ECO:0000313" key="1">
    <source>
        <dbReference type="EMBL" id="GAA0471743.1"/>
    </source>
</evidence>
<protein>
    <submittedName>
        <fullName evidence="1">Uncharacterized protein</fullName>
    </submittedName>
</protein>
<organism evidence="1 2">
    <name type="scientific">Alkalibacillus silvisoli</name>
    <dbReference type="NCBI Taxonomy" id="392823"/>
    <lineage>
        <taxon>Bacteria</taxon>
        <taxon>Bacillati</taxon>
        <taxon>Bacillota</taxon>
        <taxon>Bacilli</taxon>
        <taxon>Bacillales</taxon>
        <taxon>Bacillaceae</taxon>
        <taxon>Alkalibacillus</taxon>
    </lineage>
</organism>
<gene>
    <name evidence="1" type="ORF">GCM10008935_29620</name>
</gene>
<keyword evidence="2" id="KW-1185">Reference proteome</keyword>
<evidence type="ECO:0000313" key="2">
    <source>
        <dbReference type="Proteomes" id="UP001500740"/>
    </source>
</evidence>
<accession>A0ABN1AAK7</accession>
<dbReference type="Proteomes" id="UP001500740">
    <property type="component" value="Unassembled WGS sequence"/>
</dbReference>
<dbReference type="RefSeq" id="WP_343784933.1">
    <property type="nucleotide sequence ID" value="NZ_BAAACZ010000030.1"/>
</dbReference>
<dbReference type="EMBL" id="BAAACZ010000030">
    <property type="protein sequence ID" value="GAA0471743.1"/>
    <property type="molecule type" value="Genomic_DNA"/>
</dbReference>
<sequence>MSKYTHIFFDEFMNLNQSQQAFVMSLMISTFTTTFDDFKKDYISDQEVYESLSEAIKTAKEVREVI</sequence>
<proteinExistence type="predicted"/>